<proteinExistence type="predicted"/>
<sequence>MVGQGVCIFTFKDYVNQIVIPQNSSAKIINQQKYFRNLDAVVAEGFSGAGSPGLVAFIAKETNIIELFSDGIDEAIANKFFPPLNLSSKNKLV</sequence>
<evidence type="ECO:0000313" key="1">
    <source>
        <dbReference type="EMBL" id="KKR81861.1"/>
    </source>
</evidence>
<name>A0A0G0U3X4_9BACT</name>
<accession>A0A0G0U3X4</accession>
<evidence type="ECO:0000313" key="2">
    <source>
        <dbReference type="Proteomes" id="UP000034601"/>
    </source>
</evidence>
<dbReference type="AlphaFoldDB" id="A0A0G0U3X4"/>
<protein>
    <submittedName>
        <fullName evidence="1">Uncharacterized protein</fullName>
    </submittedName>
</protein>
<comment type="caution">
    <text evidence="1">The sequence shown here is derived from an EMBL/GenBank/DDBJ whole genome shotgun (WGS) entry which is preliminary data.</text>
</comment>
<gene>
    <name evidence="1" type="ORF">UU29_C0022G0008</name>
</gene>
<dbReference type="EMBL" id="LCAB01000022">
    <property type="protein sequence ID" value="KKR81861.1"/>
    <property type="molecule type" value="Genomic_DNA"/>
</dbReference>
<dbReference type="Proteomes" id="UP000034601">
    <property type="component" value="Unassembled WGS sequence"/>
</dbReference>
<reference evidence="1 2" key="1">
    <citation type="journal article" date="2015" name="Nature">
        <title>rRNA introns, odd ribosomes, and small enigmatic genomes across a large radiation of phyla.</title>
        <authorList>
            <person name="Brown C.T."/>
            <person name="Hug L.A."/>
            <person name="Thomas B.C."/>
            <person name="Sharon I."/>
            <person name="Castelle C.J."/>
            <person name="Singh A."/>
            <person name="Wilkins M.J."/>
            <person name="Williams K.H."/>
            <person name="Banfield J.F."/>
        </authorList>
    </citation>
    <scope>NUCLEOTIDE SEQUENCE [LARGE SCALE GENOMIC DNA]</scope>
</reference>
<organism evidence="1 2">
    <name type="scientific">Candidatus Daviesbacteria bacterium GW2011_GWA2_40_9</name>
    <dbReference type="NCBI Taxonomy" id="1618424"/>
    <lineage>
        <taxon>Bacteria</taxon>
        <taxon>Candidatus Daviesiibacteriota</taxon>
    </lineage>
</organism>